<evidence type="ECO:0000256" key="5">
    <source>
        <dbReference type="ARBA" id="ARBA00022692"/>
    </source>
</evidence>
<feature type="transmembrane region" description="Helical" evidence="9">
    <location>
        <begin position="75"/>
        <end position="97"/>
    </location>
</feature>
<dbReference type="NCBIfam" id="TIGR00796">
    <property type="entry name" value="livcs"/>
    <property type="match status" value="1"/>
</dbReference>
<gene>
    <name evidence="10" type="primary">brnQ</name>
    <name evidence="10" type="ORF">GIY09_09115</name>
</gene>
<feature type="transmembrane region" description="Helical" evidence="9">
    <location>
        <begin position="229"/>
        <end position="246"/>
    </location>
</feature>
<dbReference type="GO" id="GO:0005304">
    <property type="term" value="F:L-valine transmembrane transporter activity"/>
    <property type="evidence" value="ECO:0007669"/>
    <property type="project" value="TreeGrafter"/>
</dbReference>
<sequence length="442" mass="47942">MKKIKINDFIAISVMLFGMFFGAGNLIFPPLLGKEAGSDVWIAWAGFVTTAIVLPVLGVASIAKSGGIQKLAGRVDGVFSYVFTIATYLAIGPGLAIPRAGSTPFELIVTPYLPADANLLLPRLLYTFIFFAVAYWLCLNPNKLMSRMGKITTPSLMALIAIMFIFVVTSDTQSLSAVTGVYEANAFIGGFLKGYDTMDTLAALVFGLVVANTLQRFQLSSSQLQKMTIGAGALAGVFLGAIYWILTFIGHSTSGNFPDTVNGAEILLNSTIMAIGQVGAILLAVIFTLACLNTCVGLLTSLSEFFNLLLPKLSYRTFLTIFVVWSFVTANFGLNTILKISVPILVFIYPAAIVLIIMELTRDWFKYSRITYQITVYAVALISGVTALESAGISIPIITEGFRAYLPLYSLQLGWVIPFAILIVISIISQQFLDKEAKHPRY</sequence>
<keyword evidence="5 9" id="KW-0812">Transmembrane</keyword>
<feature type="transmembrane region" description="Helical" evidence="9">
    <location>
        <begin position="40"/>
        <end position="63"/>
    </location>
</feature>
<protein>
    <recommendedName>
        <fullName evidence="9">Branched-chain amino acid transport system carrier protein</fullName>
    </recommendedName>
</protein>
<dbReference type="EMBL" id="WJQS01000008">
    <property type="protein sequence ID" value="MRI86021.1"/>
    <property type="molecule type" value="Genomic_DNA"/>
</dbReference>
<keyword evidence="11" id="KW-1185">Reference proteome</keyword>
<feature type="transmembrane region" description="Helical" evidence="9">
    <location>
        <begin position="117"/>
        <end position="139"/>
    </location>
</feature>
<evidence type="ECO:0000256" key="2">
    <source>
        <dbReference type="ARBA" id="ARBA00008540"/>
    </source>
</evidence>
<dbReference type="GO" id="GO:0015820">
    <property type="term" value="P:L-leucine transport"/>
    <property type="evidence" value="ECO:0007669"/>
    <property type="project" value="TreeGrafter"/>
</dbReference>
<reference evidence="10 11" key="1">
    <citation type="submission" date="2019-11" db="EMBL/GenBank/DDBJ databases">
        <title>Characterisation of Fundicoccus ignavus gen. nov. sp. nov., a novel genus of the family Aerococcaceae isolated from bulk tank milk.</title>
        <authorList>
            <person name="Siebert A."/>
            <person name="Huptas C."/>
            <person name="Wenning M."/>
            <person name="Scherer S."/>
            <person name="Doll E.V."/>
        </authorList>
    </citation>
    <scope>NUCLEOTIDE SEQUENCE [LARGE SCALE GENOMIC DNA]</scope>
    <source>
        <strain evidence="10 11">WS4759</strain>
    </source>
</reference>
<comment type="function">
    <text evidence="9">Component of the transport system for branched-chain amino acids.</text>
</comment>
<evidence type="ECO:0000256" key="9">
    <source>
        <dbReference type="RuleBase" id="RU362122"/>
    </source>
</evidence>
<feature type="transmembrane region" description="Helical" evidence="9">
    <location>
        <begin position="370"/>
        <end position="393"/>
    </location>
</feature>
<dbReference type="GO" id="GO:0005886">
    <property type="term" value="C:plasma membrane"/>
    <property type="evidence" value="ECO:0007669"/>
    <property type="project" value="UniProtKB-SubCell"/>
</dbReference>
<accession>A0A6I2GKH1</accession>
<feature type="transmembrane region" description="Helical" evidence="9">
    <location>
        <begin position="9"/>
        <end position="28"/>
    </location>
</feature>
<dbReference type="InterPro" id="IPR004685">
    <property type="entry name" value="Brnchd-chn_aa_trnsp_Livcs"/>
</dbReference>
<feature type="transmembrane region" description="Helical" evidence="9">
    <location>
        <begin position="413"/>
        <end position="433"/>
    </location>
</feature>
<feature type="transmembrane region" description="Helical" evidence="9">
    <location>
        <begin position="266"/>
        <end position="292"/>
    </location>
</feature>
<dbReference type="GO" id="GO:0015818">
    <property type="term" value="P:isoleucine transport"/>
    <property type="evidence" value="ECO:0007669"/>
    <property type="project" value="TreeGrafter"/>
</dbReference>
<proteinExistence type="inferred from homology"/>
<dbReference type="RefSeq" id="WP_153863831.1">
    <property type="nucleotide sequence ID" value="NZ_WJQS01000008.1"/>
</dbReference>
<evidence type="ECO:0000313" key="10">
    <source>
        <dbReference type="EMBL" id="MRI86021.1"/>
    </source>
</evidence>
<dbReference type="PANTHER" id="PTHR30588">
    <property type="entry name" value="BRANCHED-CHAIN AMINO ACID TRANSPORT SYSTEM 2 CARRIER PROTEIN"/>
    <property type="match status" value="1"/>
</dbReference>
<evidence type="ECO:0000256" key="1">
    <source>
        <dbReference type="ARBA" id="ARBA00004651"/>
    </source>
</evidence>
<keyword evidence="4" id="KW-1003">Cell membrane</keyword>
<dbReference type="GO" id="GO:0015190">
    <property type="term" value="F:L-leucine transmembrane transporter activity"/>
    <property type="evidence" value="ECO:0007669"/>
    <property type="project" value="TreeGrafter"/>
</dbReference>
<keyword evidence="6 9" id="KW-0029">Amino-acid transport</keyword>
<keyword evidence="3 9" id="KW-0813">Transport</keyword>
<feature type="transmembrane region" description="Helical" evidence="9">
    <location>
        <begin position="200"/>
        <end position="217"/>
    </location>
</feature>
<organism evidence="10 11">
    <name type="scientific">Fundicoccus ignavus</name>
    <dbReference type="NCBI Taxonomy" id="2664442"/>
    <lineage>
        <taxon>Bacteria</taxon>
        <taxon>Bacillati</taxon>
        <taxon>Bacillota</taxon>
        <taxon>Bacilli</taxon>
        <taxon>Lactobacillales</taxon>
        <taxon>Aerococcaceae</taxon>
        <taxon>Fundicoccus</taxon>
    </lineage>
</organism>
<comment type="similarity">
    <text evidence="2 9">Belongs to the branched chain amino acid transporter family.</text>
</comment>
<evidence type="ECO:0000256" key="7">
    <source>
        <dbReference type="ARBA" id="ARBA00022989"/>
    </source>
</evidence>
<evidence type="ECO:0000256" key="3">
    <source>
        <dbReference type="ARBA" id="ARBA00022448"/>
    </source>
</evidence>
<keyword evidence="7 9" id="KW-1133">Transmembrane helix</keyword>
<feature type="transmembrane region" description="Helical" evidence="9">
    <location>
        <begin position="340"/>
        <end position="358"/>
    </location>
</feature>
<comment type="subcellular location">
    <subcellularLocation>
        <location evidence="1 9">Cell membrane</location>
        <topology evidence="1 9">Multi-pass membrane protein</topology>
    </subcellularLocation>
</comment>
<dbReference type="Proteomes" id="UP000430975">
    <property type="component" value="Unassembled WGS sequence"/>
</dbReference>
<name>A0A6I2GKH1_9LACT</name>
<evidence type="ECO:0000313" key="11">
    <source>
        <dbReference type="Proteomes" id="UP000430975"/>
    </source>
</evidence>
<evidence type="ECO:0000256" key="4">
    <source>
        <dbReference type="ARBA" id="ARBA00022475"/>
    </source>
</evidence>
<dbReference type="GO" id="GO:0015188">
    <property type="term" value="F:L-isoleucine transmembrane transporter activity"/>
    <property type="evidence" value="ECO:0007669"/>
    <property type="project" value="TreeGrafter"/>
</dbReference>
<dbReference type="AlphaFoldDB" id="A0A6I2GKH1"/>
<keyword evidence="8 9" id="KW-0472">Membrane</keyword>
<evidence type="ECO:0000256" key="6">
    <source>
        <dbReference type="ARBA" id="ARBA00022970"/>
    </source>
</evidence>
<feature type="transmembrane region" description="Helical" evidence="9">
    <location>
        <begin position="313"/>
        <end position="334"/>
    </location>
</feature>
<evidence type="ECO:0000256" key="8">
    <source>
        <dbReference type="ARBA" id="ARBA00023136"/>
    </source>
</evidence>
<dbReference type="Pfam" id="PF05525">
    <property type="entry name" value="Branch_AA_trans"/>
    <property type="match status" value="1"/>
</dbReference>
<feature type="transmembrane region" description="Helical" evidence="9">
    <location>
        <begin position="151"/>
        <end position="169"/>
    </location>
</feature>
<comment type="caution">
    <text evidence="10">The sequence shown here is derived from an EMBL/GenBank/DDBJ whole genome shotgun (WGS) entry which is preliminary data.</text>
</comment>
<dbReference type="PANTHER" id="PTHR30588:SF0">
    <property type="entry name" value="BRANCHED-CHAIN AMINO ACID PERMEASE BRNQ"/>
    <property type="match status" value="1"/>
</dbReference>